<proteinExistence type="predicted"/>
<evidence type="ECO:0000256" key="2">
    <source>
        <dbReference type="SAM" id="Phobius"/>
    </source>
</evidence>
<dbReference type="Proteomes" id="UP001159364">
    <property type="component" value="Linkage Group LG06"/>
</dbReference>
<feature type="transmembrane region" description="Helical" evidence="2">
    <location>
        <begin position="24"/>
        <end position="42"/>
    </location>
</feature>
<gene>
    <name evidence="3" type="ORF">K2173_006554</name>
</gene>
<dbReference type="AlphaFoldDB" id="A0AAV8T596"/>
<keyword evidence="2" id="KW-1133">Transmembrane helix</keyword>
<comment type="caution">
    <text evidence="3">The sequence shown here is derived from an EMBL/GenBank/DDBJ whole genome shotgun (WGS) entry which is preliminary data.</text>
</comment>
<protein>
    <recommendedName>
        <fullName evidence="5">DUF4408 domain-containing protein</fullName>
    </recommendedName>
</protein>
<feature type="region of interest" description="Disordered" evidence="1">
    <location>
        <begin position="151"/>
        <end position="179"/>
    </location>
</feature>
<name>A0AAV8T596_9ROSI</name>
<dbReference type="Pfam" id="PF05553">
    <property type="entry name" value="DUF761"/>
    <property type="match status" value="1"/>
</dbReference>
<evidence type="ECO:0008006" key="5">
    <source>
        <dbReference type="Google" id="ProtNLM"/>
    </source>
</evidence>
<accession>A0AAV8T596</accession>
<keyword evidence="2" id="KW-0812">Transmembrane</keyword>
<dbReference type="PANTHER" id="PTHR35997:SF6">
    <property type="entry name" value="COTTON FIBER PROTEIN"/>
    <property type="match status" value="1"/>
</dbReference>
<reference evidence="3 4" key="1">
    <citation type="submission" date="2021-09" db="EMBL/GenBank/DDBJ databases">
        <title>Genomic insights and catalytic innovation underlie evolution of tropane alkaloids biosynthesis.</title>
        <authorList>
            <person name="Wang Y.-J."/>
            <person name="Tian T."/>
            <person name="Huang J.-P."/>
            <person name="Huang S.-X."/>
        </authorList>
    </citation>
    <scope>NUCLEOTIDE SEQUENCE [LARGE SCALE GENOMIC DNA]</scope>
    <source>
        <strain evidence="3">KIB-2018</strain>
        <tissue evidence="3">Leaf</tissue>
    </source>
</reference>
<sequence length="267" mass="31621">MDESPPKLTHDQILFNALAKKMPFFAFVFSIFLYLSVFYKFNLSPSKLFNNSKFWFFISNTLIIILALDYSVFSSSSEHNRYDLYQEYVMRRQKTLPSYISRTIIPEEEVEHFHDTEIVPYDNIINSEKGLAIEPEKPRTSLDLPEKWLLRPPEHKNIPNDDEGISGQEARQRSGTNYEENKKVEVRTMQRSKSDGSKKVMFDESRNIIRRVETEKFERSSDKSEAGEKVDDYENMSNEELNKRVEDFIQRFNRQIRLEKAVEDNRS</sequence>
<evidence type="ECO:0000313" key="3">
    <source>
        <dbReference type="EMBL" id="KAJ8761952.1"/>
    </source>
</evidence>
<organism evidence="3 4">
    <name type="scientific">Erythroxylum novogranatense</name>
    <dbReference type="NCBI Taxonomy" id="1862640"/>
    <lineage>
        <taxon>Eukaryota</taxon>
        <taxon>Viridiplantae</taxon>
        <taxon>Streptophyta</taxon>
        <taxon>Embryophyta</taxon>
        <taxon>Tracheophyta</taxon>
        <taxon>Spermatophyta</taxon>
        <taxon>Magnoliopsida</taxon>
        <taxon>eudicotyledons</taxon>
        <taxon>Gunneridae</taxon>
        <taxon>Pentapetalae</taxon>
        <taxon>rosids</taxon>
        <taxon>fabids</taxon>
        <taxon>Malpighiales</taxon>
        <taxon>Erythroxylaceae</taxon>
        <taxon>Erythroxylum</taxon>
    </lineage>
</organism>
<evidence type="ECO:0000313" key="4">
    <source>
        <dbReference type="Proteomes" id="UP001159364"/>
    </source>
</evidence>
<feature type="transmembrane region" description="Helical" evidence="2">
    <location>
        <begin position="54"/>
        <end position="73"/>
    </location>
</feature>
<dbReference type="InterPro" id="IPR008480">
    <property type="entry name" value="DUF761_pln"/>
</dbReference>
<feature type="region of interest" description="Disordered" evidence="1">
    <location>
        <begin position="215"/>
        <end position="235"/>
    </location>
</feature>
<dbReference type="PANTHER" id="PTHR35997">
    <property type="entry name" value="COTTON FIBER PROTEIN-RELATED"/>
    <property type="match status" value="1"/>
</dbReference>
<feature type="compositionally biased region" description="Basic and acidic residues" evidence="1">
    <location>
        <begin position="215"/>
        <end position="232"/>
    </location>
</feature>
<keyword evidence="2" id="KW-0472">Membrane</keyword>
<keyword evidence="4" id="KW-1185">Reference proteome</keyword>
<dbReference type="EMBL" id="JAIWQS010000006">
    <property type="protein sequence ID" value="KAJ8761952.1"/>
    <property type="molecule type" value="Genomic_DNA"/>
</dbReference>
<evidence type="ECO:0000256" key="1">
    <source>
        <dbReference type="SAM" id="MobiDB-lite"/>
    </source>
</evidence>